<dbReference type="AlphaFoldDB" id="A0AAN9FCQ4"/>
<dbReference type="GO" id="GO:0000419">
    <property type="term" value="C:RNA polymerase V complex"/>
    <property type="evidence" value="ECO:0007669"/>
    <property type="project" value="TreeGrafter"/>
</dbReference>
<organism evidence="2 3">
    <name type="scientific">Crotalaria pallida</name>
    <name type="common">Smooth rattlebox</name>
    <name type="synonym">Crotalaria striata</name>
    <dbReference type="NCBI Taxonomy" id="3830"/>
    <lineage>
        <taxon>Eukaryota</taxon>
        <taxon>Viridiplantae</taxon>
        <taxon>Streptophyta</taxon>
        <taxon>Embryophyta</taxon>
        <taxon>Tracheophyta</taxon>
        <taxon>Spermatophyta</taxon>
        <taxon>Magnoliopsida</taxon>
        <taxon>eudicotyledons</taxon>
        <taxon>Gunneridae</taxon>
        <taxon>Pentapetalae</taxon>
        <taxon>rosids</taxon>
        <taxon>fabids</taxon>
        <taxon>Fabales</taxon>
        <taxon>Fabaceae</taxon>
        <taxon>Papilionoideae</taxon>
        <taxon>50 kb inversion clade</taxon>
        <taxon>genistoids sensu lato</taxon>
        <taxon>core genistoids</taxon>
        <taxon>Crotalarieae</taxon>
        <taxon>Crotalaria</taxon>
    </lineage>
</organism>
<dbReference type="InterPro" id="IPR015270">
    <property type="entry name" value="RDM1_plant"/>
</dbReference>
<feature type="compositionally biased region" description="Polar residues" evidence="1">
    <location>
        <begin position="33"/>
        <end position="42"/>
    </location>
</feature>
<dbReference type="InterPro" id="IPR036319">
    <property type="entry name" value="RDM1_sf"/>
</dbReference>
<keyword evidence="3" id="KW-1185">Reference proteome</keyword>
<dbReference type="Gene3D" id="1.20.120.690">
    <property type="entry name" value="RDM1 protein domain"/>
    <property type="match status" value="1"/>
</dbReference>
<dbReference type="EMBL" id="JAYWIO010000003">
    <property type="protein sequence ID" value="KAK7273005.1"/>
    <property type="molecule type" value="Genomic_DNA"/>
</dbReference>
<sequence>MSGQLCLLGYSHLLASGSETESDDNPEKKKDGQSSLSKGKSTSAKRKKLVLADKAKVADREVLLEQATKYQKCMKKWVVPEARLNETVIVNWQSLVKTLRRMYGQPMHYLTIKQCKEWDKSRLGSEDEGKPFESIMKLKDAEETLWHVERVHRRCTSPIYLAMLWRSDPEYLAYVNEVVP</sequence>
<evidence type="ECO:0000256" key="1">
    <source>
        <dbReference type="SAM" id="MobiDB-lite"/>
    </source>
</evidence>
<accession>A0AAN9FCQ4</accession>
<name>A0AAN9FCQ4_CROPI</name>
<dbReference type="SUPFAM" id="SSF109920">
    <property type="entry name" value="Hypothetical protein At3g22680"/>
    <property type="match status" value="1"/>
</dbReference>
<dbReference type="Pfam" id="PF09187">
    <property type="entry name" value="RdDM_RDM1"/>
    <property type="match status" value="1"/>
</dbReference>
<proteinExistence type="predicted"/>
<dbReference type="GO" id="GO:0080188">
    <property type="term" value="P:gene silencing by siRNA-directed DNA methylation"/>
    <property type="evidence" value="ECO:0007669"/>
    <property type="project" value="InterPro"/>
</dbReference>
<dbReference type="Proteomes" id="UP001372338">
    <property type="component" value="Unassembled WGS sequence"/>
</dbReference>
<evidence type="ECO:0000313" key="3">
    <source>
        <dbReference type="Proteomes" id="UP001372338"/>
    </source>
</evidence>
<protein>
    <submittedName>
        <fullName evidence="2">Uncharacterized protein</fullName>
    </submittedName>
</protein>
<dbReference type="PANTHER" id="PTHR36366:SF3">
    <property type="entry name" value="PROTEIN RDM1"/>
    <property type="match status" value="1"/>
</dbReference>
<gene>
    <name evidence="2" type="ORF">RIF29_14051</name>
</gene>
<comment type="caution">
    <text evidence="2">The sequence shown here is derived from an EMBL/GenBank/DDBJ whole genome shotgun (WGS) entry which is preliminary data.</text>
</comment>
<feature type="region of interest" description="Disordered" evidence="1">
    <location>
        <begin position="16"/>
        <end position="42"/>
    </location>
</feature>
<reference evidence="2 3" key="1">
    <citation type="submission" date="2024-01" db="EMBL/GenBank/DDBJ databases">
        <title>The genomes of 5 underutilized Papilionoideae crops provide insights into root nodulation and disease resistanc.</title>
        <authorList>
            <person name="Yuan L."/>
        </authorList>
    </citation>
    <scope>NUCLEOTIDE SEQUENCE [LARGE SCALE GENOMIC DNA]</scope>
    <source>
        <strain evidence="2">ZHUSHIDOU_FW_LH</strain>
        <tissue evidence="2">Leaf</tissue>
    </source>
</reference>
<evidence type="ECO:0000313" key="2">
    <source>
        <dbReference type="EMBL" id="KAK7273005.1"/>
    </source>
</evidence>
<dbReference type="PANTHER" id="PTHR36366">
    <property type="entry name" value="PROTEIN RDM1"/>
    <property type="match status" value="1"/>
</dbReference>